<dbReference type="OrthoDB" id="6274432at2759"/>
<reference evidence="1 2" key="1">
    <citation type="submission" date="2018-11" db="EMBL/GenBank/DDBJ databases">
        <authorList>
            <consortium name="Pathogen Informatics"/>
        </authorList>
    </citation>
    <scope>NUCLEOTIDE SEQUENCE [LARGE SCALE GENOMIC DNA]</scope>
</reference>
<name>A0A3P7Q6U4_DIBLA</name>
<evidence type="ECO:0000313" key="1">
    <source>
        <dbReference type="EMBL" id="VDN27662.1"/>
    </source>
</evidence>
<dbReference type="Proteomes" id="UP000281553">
    <property type="component" value="Unassembled WGS sequence"/>
</dbReference>
<gene>
    <name evidence="1" type="ORF">DILT_LOCUS15047</name>
</gene>
<evidence type="ECO:0000313" key="2">
    <source>
        <dbReference type="Proteomes" id="UP000281553"/>
    </source>
</evidence>
<keyword evidence="2" id="KW-1185">Reference proteome</keyword>
<dbReference type="EMBL" id="UYRU01077047">
    <property type="protein sequence ID" value="VDN27662.1"/>
    <property type="molecule type" value="Genomic_DNA"/>
</dbReference>
<dbReference type="AlphaFoldDB" id="A0A3P7Q6U4"/>
<sequence length="170" mass="19161">MWNGYPKAFINRCLRIRPRRTQIEVSEVTERIAAEQGVGISHISKTSMRNRVVKIKDRPNSNEQCLSCPCNYTGQTERMLGSRIHENKLAVSRADTLTQVVAHNYRTGHEFNFVAATIIAHAGSKISRELLEACAWDENSVNRYIDLVPACIALRRHIHTGDESPAPYSG</sequence>
<protein>
    <submittedName>
        <fullName evidence="1">Uncharacterized protein</fullName>
    </submittedName>
</protein>
<proteinExistence type="predicted"/>
<organism evidence="1 2">
    <name type="scientific">Dibothriocephalus latus</name>
    <name type="common">Fish tapeworm</name>
    <name type="synonym">Diphyllobothrium latum</name>
    <dbReference type="NCBI Taxonomy" id="60516"/>
    <lineage>
        <taxon>Eukaryota</taxon>
        <taxon>Metazoa</taxon>
        <taxon>Spiralia</taxon>
        <taxon>Lophotrochozoa</taxon>
        <taxon>Platyhelminthes</taxon>
        <taxon>Cestoda</taxon>
        <taxon>Eucestoda</taxon>
        <taxon>Diphyllobothriidea</taxon>
        <taxon>Diphyllobothriidae</taxon>
        <taxon>Dibothriocephalus</taxon>
    </lineage>
</organism>
<accession>A0A3P7Q6U4</accession>